<dbReference type="PANTHER" id="PTHR37423">
    <property type="entry name" value="SOLUBLE LYTIC MUREIN TRANSGLYCOSYLASE-RELATED"/>
    <property type="match status" value="1"/>
</dbReference>
<protein>
    <submittedName>
        <fullName evidence="4">Transglycosylase SLT domain-containing protein</fullName>
    </submittedName>
</protein>
<dbReference type="SUPFAM" id="SSF53955">
    <property type="entry name" value="Lysozyme-like"/>
    <property type="match status" value="1"/>
</dbReference>
<dbReference type="InterPro" id="IPR023346">
    <property type="entry name" value="Lysozyme-like_dom_sf"/>
</dbReference>
<dbReference type="RefSeq" id="WP_177461059.1">
    <property type="nucleotide sequence ID" value="NZ_CABGXA010000024.1"/>
</dbReference>
<sequence>MSNAFDFELIADDRVSATIDEINEAIKNLLPHLDETQEKLNLGGDETVDSLDDVGGRLDKMARSARDNVQFIGDIIPPLKIVGELAGKMATFGAAGVVGYGIKKVADGFRDAAKEAYNLDTHAQNTAMSVRDFTQLAGAMRILGADSESAASSIEGIFKAFNEAASGKNAGVMAAMAQIGAQIEKNSDGSVNTLKTLESISKIFPTLRPDQQKSVADGLGLTPELLTLMREGANYKKLLAKADEFGLTVDPGLNKQLSDVNMTMSELGAAWDGLINKSQKKVLKFVMSDGSVKNGLEGVTDLLTNGDLTGLSHAAGFINTDEAEKLRRIQGNKELYNTLTRRERGAVDAGFMTDAVRKRYDAEYGATDAAERLRGDMSVIAPQKAPGNEKIPYRQNDNTSQYDDLLSEAGGKYGVDPRLLKAIMKQESRGDPYAISRAGARGLMQIIPSNFKSTGITDWTDPRQNIFAGAQIMAENMRNAGGNIPLALRYYNGGYDRSRWGRENAAYPGAVLGYYQDIISGDTGGNPSGINQERPGSIVQPTSGTGSVSVNDITKSFKSAMEDNKLKLEITTVNEKGDRKVFETQNGGRITLPMSY</sequence>
<evidence type="ECO:0000313" key="4">
    <source>
        <dbReference type="EMBL" id="MBA8127126.1"/>
    </source>
</evidence>
<dbReference type="PANTHER" id="PTHR37423:SF2">
    <property type="entry name" value="MEMBRANE-BOUND LYTIC MUREIN TRANSGLYCOSYLASE C"/>
    <property type="match status" value="1"/>
</dbReference>
<dbReference type="AlphaFoldDB" id="A0A839CVP4"/>
<dbReference type="Pfam" id="PF01464">
    <property type="entry name" value="SLT"/>
    <property type="match status" value="1"/>
</dbReference>
<proteinExistence type="inferred from homology"/>
<dbReference type="CDD" id="cd00254">
    <property type="entry name" value="LT-like"/>
    <property type="match status" value="1"/>
</dbReference>
<organism evidence="4 5">
    <name type="scientific">Klebsiella grimontii</name>
    <dbReference type="NCBI Taxonomy" id="2058152"/>
    <lineage>
        <taxon>Bacteria</taxon>
        <taxon>Pseudomonadati</taxon>
        <taxon>Pseudomonadota</taxon>
        <taxon>Gammaproteobacteria</taxon>
        <taxon>Enterobacterales</taxon>
        <taxon>Enterobacteriaceae</taxon>
        <taxon>Klebsiella/Raoultella group</taxon>
        <taxon>Klebsiella</taxon>
    </lineage>
</organism>
<dbReference type="Proteomes" id="UP000557483">
    <property type="component" value="Unassembled WGS sequence"/>
</dbReference>
<feature type="domain" description="Transglycosylase SLT" evidence="3">
    <location>
        <begin position="406"/>
        <end position="505"/>
    </location>
</feature>
<accession>A0A839CVP4</accession>
<dbReference type="Gene3D" id="1.10.530.10">
    <property type="match status" value="1"/>
</dbReference>
<comment type="caution">
    <text evidence="4">The sequence shown here is derived from an EMBL/GenBank/DDBJ whole genome shotgun (WGS) entry which is preliminary data.</text>
</comment>
<gene>
    <name evidence="4" type="ORF">HV064_24970</name>
</gene>
<name>A0A839CVP4_9ENTR</name>
<comment type="similarity">
    <text evidence="1">Belongs to the transglycosylase Slt family.</text>
</comment>
<dbReference type="InterPro" id="IPR008258">
    <property type="entry name" value="Transglycosylase_SLT_dom_1"/>
</dbReference>
<evidence type="ECO:0000259" key="3">
    <source>
        <dbReference type="Pfam" id="PF01464"/>
    </source>
</evidence>
<evidence type="ECO:0000256" key="1">
    <source>
        <dbReference type="ARBA" id="ARBA00007734"/>
    </source>
</evidence>
<reference evidence="4 5" key="1">
    <citation type="submission" date="2020-06" db="EMBL/GenBank/DDBJ databases">
        <title>REHAB project genomes.</title>
        <authorList>
            <person name="Shaw L.P."/>
        </authorList>
    </citation>
    <scope>NUCLEOTIDE SEQUENCE [LARGE SCALE GENOMIC DNA]</scope>
    <source>
        <strain evidence="4 5">RHBSTW-00092</strain>
    </source>
</reference>
<evidence type="ECO:0000313" key="5">
    <source>
        <dbReference type="Proteomes" id="UP000557483"/>
    </source>
</evidence>
<dbReference type="EMBL" id="JABXRN010000001">
    <property type="protein sequence ID" value="MBA8127126.1"/>
    <property type="molecule type" value="Genomic_DNA"/>
</dbReference>
<evidence type="ECO:0000256" key="2">
    <source>
        <dbReference type="SAM" id="MobiDB-lite"/>
    </source>
</evidence>
<feature type="region of interest" description="Disordered" evidence="2">
    <location>
        <begin position="524"/>
        <end position="546"/>
    </location>
</feature>